<proteinExistence type="predicted"/>
<reference evidence="2 3" key="1">
    <citation type="submission" date="2019-04" db="EMBL/GenBank/DDBJ databases">
        <authorList>
            <person name="Feng G."/>
            <person name="Zhang J."/>
            <person name="Zhu H."/>
        </authorList>
    </citation>
    <scope>NUCLEOTIDE SEQUENCE [LARGE SCALE GENOMIC DNA]</scope>
    <source>
        <strain evidence="2 3">92R-1</strain>
    </source>
</reference>
<accession>A0A4Z0P1Q9</accession>
<dbReference type="InterPro" id="IPR003607">
    <property type="entry name" value="HD/PDEase_dom"/>
</dbReference>
<sequence length="202" mass="23003">MDLQRAETYVLDQLGQHLSPTLFYHGVHHTLDVVQQAESLAAAEGVTDPDDLALLRTAALYHDAGFLTTYQDHEATGCELVREVLPDMDYSPSEVELICRMIMATQVPQNPDDLHLAQILCDADLDYLGRPDFWTISNTLREEWQARNMVRDERHWYEIQVNFLSAHRYWTPTALARREAEKQARLAEVKVRLGQLGGDGVA</sequence>
<dbReference type="Proteomes" id="UP000298337">
    <property type="component" value="Unassembled WGS sequence"/>
</dbReference>
<dbReference type="RefSeq" id="WP_135436319.1">
    <property type="nucleotide sequence ID" value="NZ_SRLA01000005.1"/>
</dbReference>
<protein>
    <submittedName>
        <fullName evidence="2">HD domain-containing protein</fullName>
    </submittedName>
</protein>
<dbReference type="OrthoDB" id="5728337at2"/>
<dbReference type="AlphaFoldDB" id="A0A4Z0P1Q9"/>
<dbReference type="SUPFAM" id="SSF109604">
    <property type="entry name" value="HD-domain/PDEase-like"/>
    <property type="match status" value="1"/>
</dbReference>
<dbReference type="Gene3D" id="1.10.3210.10">
    <property type="entry name" value="Hypothetical protein af1432"/>
    <property type="match status" value="1"/>
</dbReference>
<dbReference type="SMART" id="SM00471">
    <property type="entry name" value="HDc"/>
    <property type="match status" value="1"/>
</dbReference>
<comment type="caution">
    <text evidence="2">The sequence shown here is derived from an EMBL/GenBank/DDBJ whole genome shotgun (WGS) entry which is preliminary data.</text>
</comment>
<feature type="domain" description="HD/PDEase" evidence="1">
    <location>
        <begin position="22"/>
        <end position="137"/>
    </location>
</feature>
<evidence type="ECO:0000313" key="2">
    <source>
        <dbReference type="EMBL" id="TGE04861.1"/>
    </source>
</evidence>
<organism evidence="2 3">
    <name type="scientific">Hymenobacter fodinae</name>
    <dbReference type="NCBI Taxonomy" id="2510796"/>
    <lineage>
        <taxon>Bacteria</taxon>
        <taxon>Pseudomonadati</taxon>
        <taxon>Bacteroidota</taxon>
        <taxon>Cytophagia</taxon>
        <taxon>Cytophagales</taxon>
        <taxon>Hymenobacteraceae</taxon>
        <taxon>Hymenobacter</taxon>
    </lineage>
</organism>
<dbReference type="InterPro" id="IPR006674">
    <property type="entry name" value="HD_domain"/>
</dbReference>
<dbReference type="CDD" id="cd00077">
    <property type="entry name" value="HDc"/>
    <property type="match status" value="1"/>
</dbReference>
<evidence type="ECO:0000313" key="3">
    <source>
        <dbReference type="Proteomes" id="UP000298337"/>
    </source>
</evidence>
<gene>
    <name evidence="2" type="ORF">EU556_22040</name>
</gene>
<evidence type="ECO:0000259" key="1">
    <source>
        <dbReference type="SMART" id="SM00471"/>
    </source>
</evidence>
<dbReference type="Pfam" id="PF01966">
    <property type="entry name" value="HD"/>
    <property type="match status" value="1"/>
</dbReference>
<dbReference type="EMBL" id="SRLA01000005">
    <property type="protein sequence ID" value="TGE04861.1"/>
    <property type="molecule type" value="Genomic_DNA"/>
</dbReference>
<name>A0A4Z0P1Q9_9BACT</name>
<keyword evidence="3" id="KW-1185">Reference proteome</keyword>